<keyword evidence="9" id="KW-1185">Reference proteome</keyword>
<dbReference type="RefSeq" id="WP_036816404.1">
    <property type="nucleotide sequence ID" value="NZ_AVBF01000006.1"/>
</dbReference>
<comment type="domain">
    <text evidence="3">Contains a C-terminal catalytic domain, and an N-terminal region which modulates catalytic activity.</text>
</comment>
<comment type="catalytic activity">
    <reaction evidence="2 3">
        <text>[protein]-L-glutamate 5-O-methyl ester + H2O = L-glutamyl-[protein] + methanol + H(+)</text>
        <dbReference type="Rhea" id="RHEA:23236"/>
        <dbReference type="Rhea" id="RHEA-COMP:10208"/>
        <dbReference type="Rhea" id="RHEA-COMP:10311"/>
        <dbReference type="ChEBI" id="CHEBI:15377"/>
        <dbReference type="ChEBI" id="CHEBI:15378"/>
        <dbReference type="ChEBI" id="CHEBI:17790"/>
        <dbReference type="ChEBI" id="CHEBI:29973"/>
        <dbReference type="ChEBI" id="CHEBI:82795"/>
        <dbReference type="EC" id="3.1.1.61"/>
    </reaction>
</comment>
<keyword evidence="3 5" id="KW-0597">Phosphoprotein</keyword>
<feature type="domain" description="CheB-type methylesterase" evidence="7">
    <location>
        <begin position="162"/>
        <end position="357"/>
    </location>
</feature>
<dbReference type="PANTHER" id="PTHR42872:SF3">
    <property type="entry name" value="PROTEIN-GLUTAMATE METHYLESTERASE_PROTEIN-GLUTAMINE GLUTAMINASE 1"/>
    <property type="match status" value="1"/>
</dbReference>
<dbReference type="Gene3D" id="3.40.50.180">
    <property type="entry name" value="Methylesterase CheB, C-terminal domain"/>
    <property type="match status" value="1"/>
</dbReference>
<feature type="active site" evidence="3 4">
    <location>
        <position position="201"/>
    </location>
</feature>
<gene>
    <name evidence="3" type="primary">cheB</name>
    <name evidence="8" type="ORF">N782_19085</name>
</gene>
<dbReference type="CDD" id="cd17541">
    <property type="entry name" value="REC_CheB-like"/>
    <property type="match status" value="1"/>
</dbReference>
<feature type="domain" description="Response regulatory" evidence="6">
    <location>
        <begin position="5"/>
        <end position="122"/>
    </location>
</feature>
<feature type="modified residue" description="4-aspartylphosphate" evidence="3 5">
    <location>
        <position position="56"/>
    </location>
</feature>
<dbReference type="InterPro" id="IPR035909">
    <property type="entry name" value="CheB_C"/>
</dbReference>
<organism evidence="8 9">
    <name type="scientific">Pontibacillus yanchengensis Y32</name>
    <dbReference type="NCBI Taxonomy" id="1385514"/>
    <lineage>
        <taxon>Bacteria</taxon>
        <taxon>Bacillati</taxon>
        <taxon>Bacillota</taxon>
        <taxon>Bacilli</taxon>
        <taxon>Bacillales</taxon>
        <taxon>Bacillaceae</taxon>
        <taxon>Pontibacillus</taxon>
    </lineage>
</organism>
<evidence type="ECO:0000259" key="6">
    <source>
        <dbReference type="PROSITE" id="PS50110"/>
    </source>
</evidence>
<evidence type="ECO:0000256" key="1">
    <source>
        <dbReference type="ARBA" id="ARBA00022801"/>
    </source>
</evidence>
<dbReference type="Gene3D" id="3.40.50.2300">
    <property type="match status" value="1"/>
</dbReference>
<dbReference type="SUPFAM" id="SSF52738">
    <property type="entry name" value="Methylesterase CheB, C-terminal domain"/>
    <property type="match status" value="1"/>
</dbReference>
<dbReference type="NCBIfam" id="NF009206">
    <property type="entry name" value="PRK12555.1"/>
    <property type="match status" value="1"/>
</dbReference>
<dbReference type="PROSITE" id="PS50110">
    <property type="entry name" value="RESPONSE_REGULATORY"/>
    <property type="match status" value="1"/>
</dbReference>
<dbReference type="PIRSF" id="PIRSF000876">
    <property type="entry name" value="RR_chemtxs_CheB"/>
    <property type="match status" value="1"/>
</dbReference>
<dbReference type="STRING" id="1385514.N782_19085"/>
<dbReference type="OrthoDB" id="9793421at2"/>
<keyword evidence="1 3" id="KW-0378">Hydrolase</keyword>
<dbReference type="InterPro" id="IPR008248">
    <property type="entry name" value="CheB-like"/>
</dbReference>
<dbReference type="GO" id="GO:0000156">
    <property type="term" value="F:phosphorelay response regulator activity"/>
    <property type="evidence" value="ECO:0007669"/>
    <property type="project" value="InterPro"/>
</dbReference>
<accession>A0A0A2TDU8</accession>
<dbReference type="InterPro" id="IPR000673">
    <property type="entry name" value="Sig_transdc_resp-reg_Me-estase"/>
</dbReference>
<dbReference type="InterPro" id="IPR011006">
    <property type="entry name" value="CheY-like_superfamily"/>
</dbReference>
<dbReference type="Proteomes" id="UP000030147">
    <property type="component" value="Unassembled WGS sequence"/>
</dbReference>
<dbReference type="CDD" id="cd16432">
    <property type="entry name" value="CheB_Rec"/>
    <property type="match status" value="1"/>
</dbReference>
<protein>
    <recommendedName>
        <fullName evidence="3">Protein-glutamate methylesterase/protein-glutamine glutaminase</fullName>
        <ecNumber evidence="3">3.1.1.61</ecNumber>
        <ecNumber evidence="3">3.5.1.44</ecNumber>
    </recommendedName>
</protein>
<evidence type="ECO:0000256" key="2">
    <source>
        <dbReference type="ARBA" id="ARBA00048267"/>
    </source>
</evidence>
<comment type="subcellular location">
    <subcellularLocation>
        <location evidence="3">Cytoplasm</location>
    </subcellularLocation>
</comment>
<dbReference type="GO" id="GO:0008984">
    <property type="term" value="F:protein-glutamate methylesterase activity"/>
    <property type="evidence" value="ECO:0007669"/>
    <property type="project" value="UniProtKB-UniRule"/>
</dbReference>
<name>A0A0A2TDU8_9BACI</name>
<evidence type="ECO:0000313" key="9">
    <source>
        <dbReference type="Proteomes" id="UP000030147"/>
    </source>
</evidence>
<dbReference type="SUPFAM" id="SSF52172">
    <property type="entry name" value="CheY-like"/>
    <property type="match status" value="1"/>
</dbReference>
<comment type="function">
    <text evidence="3">Involved in chemotaxis. Part of a chemotaxis signal transduction system that modulates chemotaxis in response to various stimuli. Catalyzes the demethylation of specific methylglutamate residues introduced into the chemoreceptors (methyl-accepting chemotaxis proteins or MCP) by CheR. Also mediates the irreversible deamidation of specific glutamine residues to glutamic acid.</text>
</comment>
<sequence>MINIRVLVIDDSAFMRKMIKDILEHDTRFTVLGTARNGEDGLQKIKQLQPDVVTLDIEMPKMDGLTCLQHIMKEHPLPVVMLSSLTHDGAESTIKAMEYGAVDFIEKPSGSISLDINIKQEEIIQKVYESFKANLKEVQTDNLEYEDIPTIPYEPPSRLLTEKNLKKIVAIGTSTGGPRALQQVITKLPVDIPAPILIVQHMPAGFTKSLAKRLNVLSDIEVKEAENGEIIRKGVAYIAPGNYHLKVQKVGLSLAIKLDQSDTRNGHRPSVDIMLESLANLTNYQAYTIIMTGMGSDGALGLHYLKSRAQQTIAITESSDSAIVYGMPKAAVLTNKVEHTVHVKDISYTLVNVMGNNKG</sequence>
<comment type="catalytic activity">
    <reaction evidence="3">
        <text>L-glutaminyl-[protein] + H2O = L-glutamyl-[protein] + NH4(+)</text>
        <dbReference type="Rhea" id="RHEA:16441"/>
        <dbReference type="Rhea" id="RHEA-COMP:10207"/>
        <dbReference type="Rhea" id="RHEA-COMP:10208"/>
        <dbReference type="ChEBI" id="CHEBI:15377"/>
        <dbReference type="ChEBI" id="CHEBI:28938"/>
        <dbReference type="ChEBI" id="CHEBI:29973"/>
        <dbReference type="ChEBI" id="CHEBI:30011"/>
        <dbReference type="EC" id="3.5.1.44"/>
    </reaction>
</comment>
<dbReference type="PANTHER" id="PTHR42872">
    <property type="entry name" value="PROTEIN-GLUTAMATE METHYLESTERASE/PROTEIN-GLUTAMINE GLUTAMINASE"/>
    <property type="match status" value="1"/>
</dbReference>
<dbReference type="GO" id="GO:0050568">
    <property type="term" value="F:protein-glutamine glutaminase activity"/>
    <property type="evidence" value="ECO:0007669"/>
    <property type="project" value="UniProtKB-UniRule"/>
</dbReference>
<dbReference type="EC" id="3.1.1.61" evidence="3"/>
<dbReference type="GO" id="GO:0005737">
    <property type="term" value="C:cytoplasm"/>
    <property type="evidence" value="ECO:0007669"/>
    <property type="project" value="UniProtKB-SubCell"/>
</dbReference>
<keyword evidence="3" id="KW-0963">Cytoplasm</keyword>
<comment type="PTM">
    <text evidence="3">Phosphorylated by CheA. Phosphorylation of the N-terminal regulatory domain activates the methylesterase activity.</text>
</comment>
<proteinExistence type="inferred from homology"/>
<dbReference type="SMART" id="SM00448">
    <property type="entry name" value="REC"/>
    <property type="match status" value="1"/>
</dbReference>
<dbReference type="Pfam" id="PF01339">
    <property type="entry name" value="CheB_methylest"/>
    <property type="match status" value="1"/>
</dbReference>
<evidence type="ECO:0000259" key="7">
    <source>
        <dbReference type="PROSITE" id="PS50122"/>
    </source>
</evidence>
<dbReference type="GO" id="GO:0006935">
    <property type="term" value="P:chemotaxis"/>
    <property type="evidence" value="ECO:0007669"/>
    <property type="project" value="UniProtKB-UniRule"/>
</dbReference>
<dbReference type="PROSITE" id="PS50122">
    <property type="entry name" value="CHEB"/>
    <property type="match status" value="1"/>
</dbReference>
<feature type="active site" evidence="3 4">
    <location>
        <position position="297"/>
    </location>
</feature>
<feature type="active site" evidence="3 4">
    <location>
        <position position="174"/>
    </location>
</feature>
<evidence type="ECO:0000256" key="3">
    <source>
        <dbReference type="HAMAP-Rule" id="MF_00099"/>
    </source>
</evidence>
<dbReference type="Pfam" id="PF00072">
    <property type="entry name" value="Response_reg"/>
    <property type="match status" value="1"/>
</dbReference>
<comment type="similarity">
    <text evidence="3">Belongs to the CheB family.</text>
</comment>
<evidence type="ECO:0000256" key="4">
    <source>
        <dbReference type="PROSITE-ProRule" id="PRU00050"/>
    </source>
</evidence>
<dbReference type="EMBL" id="AVBF01000006">
    <property type="protein sequence ID" value="KGP74007.1"/>
    <property type="molecule type" value="Genomic_DNA"/>
</dbReference>
<keyword evidence="3 4" id="KW-0145">Chemotaxis</keyword>
<evidence type="ECO:0000313" key="8">
    <source>
        <dbReference type="EMBL" id="KGP74007.1"/>
    </source>
</evidence>
<dbReference type="eggNOG" id="COG2201">
    <property type="taxonomic scope" value="Bacteria"/>
</dbReference>
<comment type="caution">
    <text evidence="8">The sequence shown here is derived from an EMBL/GenBank/DDBJ whole genome shotgun (WGS) entry which is preliminary data.</text>
</comment>
<dbReference type="InterPro" id="IPR001789">
    <property type="entry name" value="Sig_transdc_resp-reg_receiver"/>
</dbReference>
<reference evidence="8 9" key="1">
    <citation type="journal article" date="2015" name="Stand. Genomic Sci.">
        <title>High quality draft genome sequence of the moderately halophilic bacterium Pontibacillus yanchengensis Y32(T) and comparison among Pontibacillus genomes.</title>
        <authorList>
            <person name="Huang J."/>
            <person name="Qiao Z.X."/>
            <person name="Tang J.W."/>
            <person name="Wang G."/>
        </authorList>
    </citation>
    <scope>NUCLEOTIDE SEQUENCE [LARGE SCALE GENOMIC DNA]</scope>
    <source>
        <strain evidence="8 9">Y32</strain>
    </source>
</reference>
<dbReference type="HAMAP" id="MF_00099">
    <property type="entry name" value="CheB_chemtxs"/>
    <property type="match status" value="1"/>
</dbReference>
<dbReference type="AlphaFoldDB" id="A0A0A2TDU8"/>
<dbReference type="NCBIfam" id="NF001965">
    <property type="entry name" value="PRK00742.1"/>
    <property type="match status" value="1"/>
</dbReference>
<dbReference type="EC" id="3.5.1.44" evidence="3"/>
<evidence type="ECO:0000256" key="5">
    <source>
        <dbReference type="PROSITE-ProRule" id="PRU00169"/>
    </source>
</evidence>